<sequence length="378" mass="37464">MGDPDQTIAVRRRGPGGVPGIPGGPGGPGVPGGFGGPGGPGGPGGGGAPGGGPGHGAAGAFHSPPPGAPSAPSASPGWAGGQQQPLGFPVAAKGGGGPRRPGLFQRIILRIGDIPIKFVYTVLATLAFAAIVFLIFVLFSGDQPDNASQDTRASVRPTAGSTGGVTSSAEPSADDGGDAKATPAPTPTGGAGDAALPPPPREKALTPLPGKASASVGTVADTRAMVSYARLGEPWVSAASTPFSKALRIGPYRAPYALVASALLPGDAPEKLDTDADYTAAAVRAAKWSLQTHHPKGGTLTWTASQRLTAGRGWLLAYQVSYQVGGQNRTSQAAVAVVDTGQAKPAMVFVTIPDTQKARWPDIAAVLTSIRPAAPGGS</sequence>
<protein>
    <submittedName>
        <fullName evidence="3">Uncharacterized protein</fullName>
    </submittedName>
</protein>
<reference evidence="3 4" key="1">
    <citation type="submission" date="2020-08" db="EMBL/GenBank/DDBJ databases">
        <title>Genomic Encyclopedia of Type Strains, Phase IV (KMG-IV): sequencing the most valuable type-strain genomes for metagenomic binning, comparative biology and taxonomic classification.</title>
        <authorList>
            <person name="Goeker M."/>
        </authorList>
    </citation>
    <scope>NUCLEOTIDE SEQUENCE [LARGE SCALE GENOMIC DNA]</scope>
    <source>
        <strain evidence="3 4">DSM 45615</strain>
    </source>
</reference>
<feature type="region of interest" description="Disordered" evidence="1">
    <location>
        <begin position="1"/>
        <end position="97"/>
    </location>
</feature>
<evidence type="ECO:0000313" key="3">
    <source>
        <dbReference type="EMBL" id="MBB5134877.1"/>
    </source>
</evidence>
<keyword evidence="2" id="KW-0812">Transmembrane</keyword>
<dbReference type="RefSeq" id="WP_185051752.1">
    <property type="nucleotide sequence ID" value="NZ_BAABIX010000004.1"/>
</dbReference>
<comment type="caution">
    <text evidence="3">The sequence shown here is derived from an EMBL/GenBank/DDBJ whole genome shotgun (WGS) entry which is preliminary data.</text>
</comment>
<dbReference type="AlphaFoldDB" id="A0A840PCH7"/>
<keyword evidence="4" id="KW-1185">Reference proteome</keyword>
<feature type="transmembrane region" description="Helical" evidence="2">
    <location>
        <begin position="118"/>
        <end position="139"/>
    </location>
</feature>
<feature type="region of interest" description="Disordered" evidence="1">
    <location>
        <begin position="145"/>
        <end position="214"/>
    </location>
</feature>
<gene>
    <name evidence="3" type="ORF">HNP84_004611</name>
</gene>
<keyword evidence="2" id="KW-0472">Membrane</keyword>
<feature type="compositionally biased region" description="Gly residues" evidence="1">
    <location>
        <begin position="15"/>
        <end position="57"/>
    </location>
</feature>
<keyword evidence="2" id="KW-1133">Transmembrane helix</keyword>
<evidence type="ECO:0000313" key="4">
    <source>
        <dbReference type="Proteomes" id="UP000578449"/>
    </source>
</evidence>
<evidence type="ECO:0000256" key="1">
    <source>
        <dbReference type="SAM" id="MobiDB-lite"/>
    </source>
</evidence>
<name>A0A840PCH7_9ACTN</name>
<organism evidence="3 4">
    <name type="scientific">Thermocatellispora tengchongensis</name>
    <dbReference type="NCBI Taxonomy" id="1073253"/>
    <lineage>
        <taxon>Bacteria</taxon>
        <taxon>Bacillati</taxon>
        <taxon>Actinomycetota</taxon>
        <taxon>Actinomycetes</taxon>
        <taxon>Streptosporangiales</taxon>
        <taxon>Streptosporangiaceae</taxon>
        <taxon>Thermocatellispora</taxon>
    </lineage>
</organism>
<proteinExistence type="predicted"/>
<accession>A0A840PCH7</accession>
<dbReference type="Proteomes" id="UP000578449">
    <property type="component" value="Unassembled WGS sequence"/>
</dbReference>
<dbReference type="EMBL" id="JACHGN010000009">
    <property type="protein sequence ID" value="MBB5134877.1"/>
    <property type="molecule type" value="Genomic_DNA"/>
</dbReference>
<evidence type="ECO:0000256" key="2">
    <source>
        <dbReference type="SAM" id="Phobius"/>
    </source>
</evidence>